<accession>A0A1M7CLK2</accession>
<name>A0A1M7CLK2_9RHOB</name>
<protein>
    <submittedName>
        <fullName evidence="1">Uncharacterized protein</fullName>
    </submittedName>
</protein>
<dbReference type="EMBL" id="FRBN01000027">
    <property type="protein sequence ID" value="SHL68154.1"/>
    <property type="molecule type" value="Genomic_DNA"/>
</dbReference>
<proteinExistence type="predicted"/>
<sequence length="82" mass="9121">MALLVLLVCLELFGFASHSRGDPLITNDVLYQLSYSGPVFWRYSTMTKTGEGLFLGLFLFIHVVLFDEFGVQNGVVFPVGCL</sequence>
<reference evidence="2" key="1">
    <citation type="submission" date="2016-11" db="EMBL/GenBank/DDBJ databases">
        <authorList>
            <person name="Varghese N."/>
            <person name="Submissions S."/>
        </authorList>
    </citation>
    <scope>NUCLEOTIDE SEQUENCE [LARGE SCALE GENOMIC DNA]</scope>
    <source>
        <strain evidence="2">DSM 29327</strain>
    </source>
</reference>
<evidence type="ECO:0000313" key="1">
    <source>
        <dbReference type="EMBL" id="SHL68154.1"/>
    </source>
</evidence>
<dbReference type="AlphaFoldDB" id="A0A1M7CLK2"/>
<evidence type="ECO:0000313" key="2">
    <source>
        <dbReference type="Proteomes" id="UP000184191"/>
    </source>
</evidence>
<gene>
    <name evidence="1" type="ORF">SAMN05444414_12725</name>
</gene>
<organism evidence="1 2">
    <name type="scientific">Roseovarius marisflavi</name>
    <dbReference type="NCBI Taxonomy" id="1054996"/>
    <lineage>
        <taxon>Bacteria</taxon>
        <taxon>Pseudomonadati</taxon>
        <taxon>Pseudomonadota</taxon>
        <taxon>Alphaproteobacteria</taxon>
        <taxon>Rhodobacterales</taxon>
        <taxon>Roseobacteraceae</taxon>
        <taxon>Roseovarius</taxon>
    </lineage>
</organism>
<keyword evidence="2" id="KW-1185">Reference proteome</keyword>
<dbReference type="Proteomes" id="UP000184191">
    <property type="component" value="Unassembled WGS sequence"/>
</dbReference>